<protein>
    <submittedName>
        <fullName evidence="1">Spore photoproduct lyase family protein</fullName>
    </submittedName>
</protein>
<dbReference type="SUPFAM" id="SSF102114">
    <property type="entry name" value="Radical SAM enzymes"/>
    <property type="match status" value="1"/>
</dbReference>
<dbReference type="GO" id="GO:0042601">
    <property type="term" value="C:endospore-forming forespore"/>
    <property type="evidence" value="ECO:0007669"/>
    <property type="project" value="TreeGrafter"/>
</dbReference>
<dbReference type="PANTHER" id="PTHR37822:SF2">
    <property type="entry name" value="SPORE PHOTOPRODUCT LYASE"/>
    <property type="match status" value="1"/>
</dbReference>
<accession>A0A1H9AST4</accession>
<dbReference type="GO" id="GO:1904047">
    <property type="term" value="F:S-adenosyl-L-methionine binding"/>
    <property type="evidence" value="ECO:0007669"/>
    <property type="project" value="TreeGrafter"/>
</dbReference>
<dbReference type="NCBIfam" id="TIGR03886">
    <property type="entry name" value="lyase_spl_fam"/>
    <property type="match status" value="1"/>
</dbReference>
<dbReference type="Gene3D" id="3.40.50.12110">
    <property type="match status" value="1"/>
</dbReference>
<dbReference type="Gene3D" id="3.80.30.30">
    <property type="match status" value="1"/>
</dbReference>
<dbReference type="PANTHER" id="PTHR37822">
    <property type="entry name" value="SPORE PHOTOPRODUCT LYASE-RELATED"/>
    <property type="match status" value="1"/>
</dbReference>
<sequence>MTMTTPTAAPVRPTPPLLDITRIYAEPAALASPRGQQVAARWPDAEVVEVASHWRIPELHGDEENVRRWVRIKREALVLGELKTVRTRPNGRSADFIAPSTSNGCAMACAYCYVPRHKGYSNPVTVFTNIDQITAHLVRHAAKQGVKPEPNQCDPTDWVYDLGENSDCSVDAMISDNVADLVATFRSLPNAKASFATKYVNRDLLDLDPQGRTRVRFSLMPEDTAKLLDIRTSPVPERLAAIDAFVEAGYEVHVNFSPVVVENGWLARWADLLDALGDATSERTRAQLACEVIFLTHNEQLHEVNLGWHAKAEDLLWQPRLQETKRSQNGQLNVRYAWRAKQGYVEQLLALIEERAPWCTVRYAF</sequence>
<gene>
    <name evidence="1" type="ORF">SAMN05421756_101712</name>
</gene>
<keyword evidence="1" id="KW-0456">Lyase</keyword>
<proteinExistence type="predicted"/>
<dbReference type="EMBL" id="FOFA01000001">
    <property type="protein sequence ID" value="SEP79537.1"/>
    <property type="molecule type" value="Genomic_DNA"/>
</dbReference>
<dbReference type="GO" id="GO:0051539">
    <property type="term" value="F:4 iron, 4 sulfur cluster binding"/>
    <property type="evidence" value="ECO:0007669"/>
    <property type="project" value="TreeGrafter"/>
</dbReference>
<reference evidence="2" key="1">
    <citation type="submission" date="2016-10" db="EMBL/GenBank/DDBJ databases">
        <authorList>
            <person name="Varghese N."/>
            <person name="Submissions S."/>
        </authorList>
    </citation>
    <scope>NUCLEOTIDE SEQUENCE [LARGE SCALE GENOMIC DNA]</scope>
    <source>
        <strain evidence="2">CGMCC 4.6856</strain>
    </source>
</reference>
<dbReference type="GO" id="GO:0003913">
    <property type="term" value="F:DNA photolyase activity"/>
    <property type="evidence" value="ECO:0007669"/>
    <property type="project" value="TreeGrafter"/>
</dbReference>
<dbReference type="AlphaFoldDB" id="A0A1H9AST4"/>
<dbReference type="InterPro" id="IPR023805">
    <property type="entry name" value="Uncharacterised_Spl-rel"/>
</dbReference>
<evidence type="ECO:0000313" key="1">
    <source>
        <dbReference type="EMBL" id="SEP79537.1"/>
    </source>
</evidence>
<keyword evidence="2" id="KW-1185">Reference proteome</keyword>
<dbReference type="Proteomes" id="UP000198504">
    <property type="component" value="Unassembled WGS sequence"/>
</dbReference>
<dbReference type="InterPro" id="IPR058240">
    <property type="entry name" value="rSAM_sf"/>
</dbReference>
<dbReference type="STRING" id="1036181.SAMN05421756_101712"/>
<name>A0A1H9AST4_9ACTN</name>
<dbReference type="FunFam" id="3.40.50.12110:FF:000002">
    <property type="entry name" value="Spore photoproduct lyase"/>
    <property type="match status" value="1"/>
</dbReference>
<organism evidence="1 2">
    <name type="scientific">Microlunatus flavus</name>
    <dbReference type="NCBI Taxonomy" id="1036181"/>
    <lineage>
        <taxon>Bacteria</taxon>
        <taxon>Bacillati</taxon>
        <taxon>Actinomycetota</taxon>
        <taxon>Actinomycetes</taxon>
        <taxon>Propionibacteriales</taxon>
        <taxon>Propionibacteriaceae</taxon>
        <taxon>Microlunatus</taxon>
    </lineage>
</organism>
<evidence type="ECO:0000313" key="2">
    <source>
        <dbReference type="Proteomes" id="UP000198504"/>
    </source>
</evidence>
<dbReference type="InterPro" id="IPR049539">
    <property type="entry name" value="SPL"/>
</dbReference>
<dbReference type="Pfam" id="PF20903">
    <property type="entry name" value="SPL"/>
    <property type="match status" value="1"/>
</dbReference>